<feature type="transmembrane region" description="Helical" evidence="7">
    <location>
        <begin position="340"/>
        <end position="362"/>
    </location>
</feature>
<feature type="transmembrane region" description="Helical" evidence="7">
    <location>
        <begin position="37"/>
        <end position="55"/>
    </location>
</feature>
<dbReference type="PANTHER" id="PTHR39087">
    <property type="entry name" value="UPF0104 MEMBRANE PROTEIN MJ1595"/>
    <property type="match status" value="1"/>
</dbReference>
<evidence type="ECO:0000256" key="5">
    <source>
        <dbReference type="ARBA" id="ARBA00023136"/>
    </source>
</evidence>
<keyword evidence="3 7" id="KW-0812">Transmembrane</keyword>
<sequence length="372" mass="39214">MNESTDDAGQAGQAGATRLQASPEDAPTLPRPSLRTTLHAVLGLSLAVAIIAWGLPHFAETTWGQIGHHLQRVGWMVTLELFGLMALGLWLYTFTLTGSLPGLTHGKALMMNVAGSAVGNLLPGGGAAGVGVTYLFARSWGFSRLAISTSVIVSGVWNVLARVGLPFLGIAMLALDETALPKAVRRGALFGGLGGLLVLLAFIAMVVSERWAGRLGEFLDRHIGHWIARLRRGPHKGERVDLRALLQDQRSRLASVTKTGWLPMTVGVTGFLGIYFVLFWRTMAAVGVDIPTPKLFAAYAIGRLLTAVGVTPGGLGITEAGTLTVLVAWGADKPAAAAGVLLFAIFTHISEVPLGALGWLGWTLTPKVTPPD</sequence>
<dbReference type="EMBL" id="JAROAV010000008">
    <property type="protein sequence ID" value="MDF8263138.1"/>
    <property type="molecule type" value="Genomic_DNA"/>
</dbReference>
<evidence type="ECO:0000313" key="9">
    <source>
        <dbReference type="Proteomes" id="UP001528912"/>
    </source>
</evidence>
<feature type="transmembrane region" description="Helical" evidence="7">
    <location>
        <begin position="75"/>
        <end position="93"/>
    </location>
</feature>
<reference evidence="8 9" key="1">
    <citation type="submission" date="2023-03" db="EMBL/GenBank/DDBJ databases">
        <title>YIM 133296 draft genome.</title>
        <authorList>
            <person name="Xiong L."/>
        </authorList>
    </citation>
    <scope>NUCLEOTIDE SEQUENCE [LARGE SCALE GENOMIC DNA]</scope>
    <source>
        <strain evidence="8 9">YIM 133296</strain>
    </source>
</reference>
<gene>
    <name evidence="8" type="ORF">P4R38_02610</name>
</gene>
<dbReference type="Pfam" id="PF03706">
    <property type="entry name" value="LPG_synthase_TM"/>
    <property type="match status" value="1"/>
</dbReference>
<name>A0ABT6C2Z1_9MICO</name>
<evidence type="ECO:0000256" key="4">
    <source>
        <dbReference type="ARBA" id="ARBA00022989"/>
    </source>
</evidence>
<evidence type="ECO:0000256" key="6">
    <source>
        <dbReference type="SAM" id="MobiDB-lite"/>
    </source>
</evidence>
<protein>
    <submittedName>
        <fullName evidence="8">Lysylphosphatidylglycerol synthase transmembrane domain-containing protein</fullName>
    </submittedName>
</protein>
<proteinExistence type="predicted"/>
<dbReference type="RefSeq" id="WP_277190922.1">
    <property type="nucleotide sequence ID" value="NZ_JAROAV010000008.1"/>
</dbReference>
<keyword evidence="4 7" id="KW-1133">Transmembrane helix</keyword>
<accession>A0ABT6C2Z1</accession>
<dbReference type="PANTHER" id="PTHR39087:SF2">
    <property type="entry name" value="UPF0104 MEMBRANE PROTEIN MJ1595"/>
    <property type="match status" value="1"/>
</dbReference>
<keyword evidence="9" id="KW-1185">Reference proteome</keyword>
<feature type="region of interest" description="Disordered" evidence="6">
    <location>
        <begin position="1"/>
        <end position="32"/>
    </location>
</feature>
<feature type="transmembrane region" description="Helical" evidence="7">
    <location>
        <begin position="300"/>
        <end position="328"/>
    </location>
</feature>
<evidence type="ECO:0000256" key="1">
    <source>
        <dbReference type="ARBA" id="ARBA00004651"/>
    </source>
</evidence>
<keyword evidence="2" id="KW-1003">Cell membrane</keyword>
<evidence type="ECO:0000256" key="7">
    <source>
        <dbReference type="SAM" id="Phobius"/>
    </source>
</evidence>
<organism evidence="8 9">
    <name type="scientific">Luteipulveratus flavus</name>
    <dbReference type="NCBI Taxonomy" id="3031728"/>
    <lineage>
        <taxon>Bacteria</taxon>
        <taxon>Bacillati</taxon>
        <taxon>Actinomycetota</taxon>
        <taxon>Actinomycetes</taxon>
        <taxon>Micrococcales</taxon>
        <taxon>Dermacoccaceae</taxon>
        <taxon>Luteipulveratus</taxon>
    </lineage>
</organism>
<comment type="subcellular location">
    <subcellularLocation>
        <location evidence="1">Cell membrane</location>
        <topology evidence="1">Multi-pass membrane protein</topology>
    </subcellularLocation>
</comment>
<evidence type="ECO:0000256" key="3">
    <source>
        <dbReference type="ARBA" id="ARBA00022692"/>
    </source>
</evidence>
<feature type="transmembrane region" description="Helical" evidence="7">
    <location>
        <begin position="149"/>
        <end position="175"/>
    </location>
</feature>
<feature type="transmembrane region" description="Helical" evidence="7">
    <location>
        <begin position="187"/>
        <end position="207"/>
    </location>
</feature>
<dbReference type="Proteomes" id="UP001528912">
    <property type="component" value="Unassembled WGS sequence"/>
</dbReference>
<dbReference type="InterPro" id="IPR022791">
    <property type="entry name" value="L-PG_synthase/AglD"/>
</dbReference>
<evidence type="ECO:0000256" key="2">
    <source>
        <dbReference type="ARBA" id="ARBA00022475"/>
    </source>
</evidence>
<feature type="transmembrane region" description="Helical" evidence="7">
    <location>
        <begin position="113"/>
        <end position="137"/>
    </location>
</feature>
<evidence type="ECO:0000313" key="8">
    <source>
        <dbReference type="EMBL" id="MDF8263138.1"/>
    </source>
</evidence>
<comment type="caution">
    <text evidence="8">The sequence shown here is derived from an EMBL/GenBank/DDBJ whole genome shotgun (WGS) entry which is preliminary data.</text>
</comment>
<keyword evidence="5 7" id="KW-0472">Membrane</keyword>
<feature type="transmembrane region" description="Helical" evidence="7">
    <location>
        <begin position="260"/>
        <end position="280"/>
    </location>
</feature>